<dbReference type="InterPro" id="IPR027417">
    <property type="entry name" value="P-loop_NTPase"/>
</dbReference>
<reference evidence="11 12" key="1">
    <citation type="submission" date="2023-11" db="EMBL/GenBank/DDBJ databases">
        <title>Draft genome sequence and annotation of the polyextremotolerant black yeast-like fungus Aureobasidium pullulans NRRL 62042.</title>
        <authorList>
            <person name="Dielentheis-Frenken M.R.E."/>
            <person name="Wibberg D."/>
            <person name="Blank L.M."/>
            <person name="Tiso T."/>
        </authorList>
    </citation>
    <scope>NUCLEOTIDE SEQUENCE [LARGE SCALE GENOMIC DNA]</scope>
    <source>
        <strain evidence="11 12">NRRL 62042</strain>
    </source>
</reference>
<keyword evidence="6 8" id="KW-0472">Membrane</keyword>
<protein>
    <recommendedName>
        <fullName evidence="13">ABC transporter</fullName>
    </recommendedName>
</protein>
<dbReference type="Proteomes" id="UP001341245">
    <property type="component" value="Unassembled WGS sequence"/>
</dbReference>
<feature type="transmembrane region" description="Helical" evidence="8">
    <location>
        <begin position="110"/>
        <end position="129"/>
    </location>
</feature>
<dbReference type="InterPro" id="IPR039421">
    <property type="entry name" value="Type_1_exporter"/>
</dbReference>
<dbReference type="EMBL" id="JASGXD010000013">
    <property type="protein sequence ID" value="KAK6001766.1"/>
    <property type="molecule type" value="Genomic_DNA"/>
</dbReference>
<proteinExistence type="predicted"/>
<dbReference type="PROSITE" id="PS00211">
    <property type="entry name" value="ABC_TRANSPORTER_1"/>
    <property type="match status" value="1"/>
</dbReference>
<evidence type="ECO:0000256" key="3">
    <source>
        <dbReference type="ARBA" id="ARBA00022741"/>
    </source>
</evidence>
<evidence type="ECO:0000259" key="10">
    <source>
        <dbReference type="PROSITE" id="PS50929"/>
    </source>
</evidence>
<feature type="domain" description="ABC transporter" evidence="9">
    <location>
        <begin position="608"/>
        <end position="842"/>
    </location>
</feature>
<feature type="transmembrane region" description="Helical" evidence="8">
    <location>
        <begin position="172"/>
        <end position="193"/>
    </location>
</feature>
<dbReference type="PROSITE" id="PS50893">
    <property type="entry name" value="ABC_TRANSPORTER_2"/>
    <property type="match status" value="1"/>
</dbReference>
<comment type="subcellular location">
    <subcellularLocation>
        <location evidence="1">Membrane</location>
        <topology evidence="1">Multi-pass membrane protein</topology>
    </subcellularLocation>
</comment>
<feature type="transmembrane region" description="Helical" evidence="8">
    <location>
        <begin position="73"/>
        <end position="90"/>
    </location>
</feature>
<evidence type="ECO:0008006" key="13">
    <source>
        <dbReference type="Google" id="ProtNLM"/>
    </source>
</evidence>
<evidence type="ECO:0000256" key="2">
    <source>
        <dbReference type="ARBA" id="ARBA00022692"/>
    </source>
</evidence>
<feature type="region of interest" description="Disordered" evidence="7">
    <location>
        <begin position="224"/>
        <end position="252"/>
    </location>
</feature>
<comment type="caution">
    <text evidence="11">The sequence shown here is derived from an EMBL/GenBank/DDBJ whole genome shotgun (WGS) entry which is preliminary data.</text>
</comment>
<dbReference type="InterPro" id="IPR036640">
    <property type="entry name" value="ABC1_TM_sf"/>
</dbReference>
<evidence type="ECO:0000313" key="11">
    <source>
        <dbReference type="EMBL" id="KAK6001766.1"/>
    </source>
</evidence>
<sequence>MTGTGMRSGNSHRLHLSEGHEGQMSSESLAVQVLHWITPIAIGITYSVARLIAFCTLQKPSKCSRGSAKARQVVSLVLSAAVLLLFIVQALEFALHQFQESEQQCVTQDIQVYIGGSIFIWGTVTINLLGKPKRVWHPYLATWTLAALLETCILLIKFFSRSSKLDLSLDPALQLGRIACLSVLASSVVYFSFRRKLSQHRIDEERRPLIDARGRTTDSFASIESEDEEDDLSTVQDEDNGPDQTKELKKKQRKRLEESGSWMAYLRDFKVLAKLAWPSGDRSAKICLAVLMVVILADRALNLLVPRQLGIITDKLSSIRDTGEIPVKEIGLWMLYVWLSSYAGLHAITQFCQLPIEQHAYRKIGTTAFGHIMNLSMDFHSNKHSGELMAAIGQGQHLYRLCDFIFLDVGPMVFDLIIALIYITVLFDASITLIMILVGVGYTCIGSRSTSWAMQRRRRYNKAQRNESKVQNESIGNWQTVAHFNMADYECAQYAKAVDEHNVARGRYYMAHYAGYAAQNLLLLLGQLSAALLAAYRVSRGEAPVGNFITLVTYWHTIEAPLTSVTFSVRQLSQMLIDSERLLELLRTQPSITDRSEAKPLRFKQGRIEFDNVRFSYDIRKASLDNVSFIAEAGKTIALVGETGGGKSTILKLLFRYYDVSSGGIRIDGQDIRNVTLSSLRAAFGMVPQDPCLFNTSIMENVRYARLDATDEEVKEACRAAAVHNRIISFPDGYQSTVGERGVKLSGGELQRIAIARAILRNPQIVLLDEATSMVDAETEAAIQKAFKRLTMGRTTFVVAHRLSTIQDADLILVVQNGQIVERGTHEQLYNLNGKYTRLWSKQLSKQTTKV</sequence>
<dbReference type="InterPro" id="IPR017871">
    <property type="entry name" value="ABC_transporter-like_CS"/>
</dbReference>
<keyword evidence="4" id="KW-0067">ATP-binding</keyword>
<feature type="transmembrane region" description="Helical" evidence="8">
    <location>
        <begin position="513"/>
        <end position="536"/>
    </location>
</feature>
<dbReference type="CDD" id="cd18583">
    <property type="entry name" value="ABC_6TM_HMT1"/>
    <property type="match status" value="1"/>
</dbReference>
<evidence type="ECO:0000313" key="12">
    <source>
        <dbReference type="Proteomes" id="UP001341245"/>
    </source>
</evidence>
<organism evidence="11 12">
    <name type="scientific">Aureobasidium pullulans</name>
    <name type="common">Black yeast</name>
    <name type="synonym">Pullularia pullulans</name>
    <dbReference type="NCBI Taxonomy" id="5580"/>
    <lineage>
        <taxon>Eukaryota</taxon>
        <taxon>Fungi</taxon>
        <taxon>Dikarya</taxon>
        <taxon>Ascomycota</taxon>
        <taxon>Pezizomycotina</taxon>
        <taxon>Dothideomycetes</taxon>
        <taxon>Dothideomycetidae</taxon>
        <taxon>Dothideales</taxon>
        <taxon>Saccotheciaceae</taxon>
        <taxon>Aureobasidium</taxon>
    </lineage>
</organism>
<keyword evidence="5 8" id="KW-1133">Transmembrane helix</keyword>
<dbReference type="PROSITE" id="PS50929">
    <property type="entry name" value="ABC_TM1F"/>
    <property type="match status" value="1"/>
</dbReference>
<dbReference type="Gene3D" id="1.20.1560.10">
    <property type="entry name" value="ABC transporter type 1, transmembrane domain"/>
    <property type="match status" value="1"/>
</dbReference>
<dbReference type="Pfam" id="PF00005">
    <property type="entry name" value="ABC_tran"/>
    <property type="match status" value="1"/>
</dbReference>
<name>A0ABR0TCM5_AURPU</name>
<evidence type="ECO:0000256" key="5">
    <source>
        <dbReference type="ARBA" id="ARBA00022989"/>
    </source>
</evidence>
<gene>
    <name evidence="11" type="ORF">QM012_002256</name>
</gene>
<evidence type="ECO:0000259" key="9">
    <source>
        <dbReference type="PROSITE" id="PS50893"/>
    </source>
</evidence>
<keyword evidence="2 8" id="KW-0812">Transmembrane</keyword>
<keyword evidence="12" id="KW-1185">Reference proteome</keyword>
<feature type="transmembrane region" description="Helical" evidence="8">
    <location>
        <begin position="141"/>
        <end position="160"/>
    </location>
</feature>
<feature type="compositionally biased region" description="Acidic residues" evidence="7">
    <location>
        <begin position="224"/>
        <end position="241"/>
    </location>
</feature>
<dbReference type="SUPFAM" id="SSF90123">
    <property type="entry name" value="ABC transporter transmembrane region"/>
    <property type="match status" value="1"/>
</dbReference>
<dbReference type="SMART" id="SM00382">
    <property type="entry name" value="AAA"/>
    <property type="match status" value="1"/>
</dbReference>
<keyword evidence="3" id="KW-0547">Nucleotide-binding</keyword>
<evidence type="ECO:0000256" key="6">
    <source>
        <dbReference type="ARBA" id="ARBA00023136"/>
    </source>
</evidence>
<evidence type="ECO:0000256" key="4">
    <source>
        <dbReference type="ARBA" id="ARBA00022840"/>
    </source>
</evidence>
<dbReference type="Pfam" id="PF00664">
    <property type="entry name" value="ABC_membrane"/>
    <property type="match status" value="1"/>
</dbReference>
<dbReference type="PANTHER" id="PTHR24221:SF503">
    <property type="entry name" value="MITOCHONDRIAL POTASSIUM CHANNEL ATP-BINDING SUBUNIT"/>
    <property type="match status" value="1"/>
</dbReference>
<dbReference type="Gene3D" id="3.40.50.300">
    <property type="entry name" value="P-loop containing nucleotide triphosphate hydrolases"/>
    <property type="match status" value="1"/>
</dbReference>
<feature type="transmembrane region" description="Helical" evidence="8">
    <location>
        <begin position="404"/>
        <end position="423"/>
    </location>
</feature>
<accession>A0ABR0TCM5</accession>
<dbReference type="PANTHER" id="PTHR24221">
    <property type="entry name" value="ATP-BINDING CASSETTE SUB-FAMILY B"/>
    <property type="match status" value="1"/>
</dbReference>
<feature type="transmembrane region" description="Helical" evidence="8">
    <location>
        <begin position="33"/>
        <end position="53"/>
    </location>
</feature>
<feature type="domain" description="ABC transmembrane type-1" evidence="10">
    <location>
        <begin position="289"/>
        <end position="574"/>
    </location>
</feature>
<evidence type="ECO:0000256" key="7">
    <source>
        <dbReference type="SAM" id="MobiDB-lite"/>
    </source>
</evidence>
<dbReference type="InterPro" id="IPR003593">
    <property type="entry name" value="AAA+_ATPase"/>
</dbReference>
<dbReference type="InterPro" id="IPR011527">
    <property type="entry name" value="ABC1_TM_dom"/>
</dbReference>
<feature type="transmembrane region" description="Helical" evidence="8">
    <location>
        <begin position="429"/>
        <end position="449"/>
    </location>
</feature>
<evidence type="ECO:0000256" key="1">
    <source>
        <dbReference type="ARBA" id="ARBA00004141"/>
    </source>
</evidence>
<dbReference type="InterPro" id="IPR003439">
    <property type="entry name" value="ABC_transporter-like_ATP-bd"/>
</dbReference>
<dbReference type="SUPFAM" id="SSF52540">
    <property type="entry name" value="P-loop containing nucleoside triphosphate hydrolases"/>
    <property type="match status" value="1"/>
</dbReference>
<evidence type="ECO:0000256" key="8">
    <source>
        <dbReference type="SAM" id="Phobius"/>
    </source>
</evidence>